<keyword evidence="1" id="KW-0802">TPR repeat</keyword>
<evidence type="ECO:0000256" key="1">
    <source>
        <dbReference type="PROSITE-ProRule" id="PRU00339"/>
    </source>
</evidence>
<feature type="coiled-coil region" evidence="2">
    <location>
        <begin position="222"/>
        <end position="269"/>
    </location>
</feature>
<dbReference type="EMBL" id="LFZX01000103">
    <property type="protein sequence ID" value="KNC66990.1"/>
    <property type="molecule type" value="Genomic_DNA"/>
</dbReference>
<feature type="chain" id="PRO_5005538140" description="Tetratricopeptide repeat protein" evidence="3">
    <location>
        <begin position="21"/>
        <end position="329"/>
    </location>
</feature>
<evidence type="ECO:0000256" key="3">
    <source>
        <dbReference type="SAM" id="SignalP"/>
    </source>
</evidence>
<dbReference type="SMART" id="SM00028">
    <property type="entry name" value="TPR"/>
    <property type="match status" value="2"/>
</dbReference>
<gene>
    <name evidence="4" type="ORF">AC626_13705</name>
</gene>
<evidence type="ECO:0008006" key="6">
    <source>
        <dbReference type="Google" id="ProtNLM"/>
    </source>
</evidence>
<accession>A0A0L0ERI8</accession>
<dbReference type="OrthoDB" id="192575at2"/>
<dbReference type="AlphaFoldDB" id="A0A0L0ERI8"/>
<dbReference type="Pfam" id="PF13181">
    <property type="entry name" value="TPR_8"/>
    <property type="match status" value="1"/>
</dbReference>
<protein>
    <recommendedName>
        <fullName evidence="6">Tetratricopeptide repeat protein</fullName>
    </recommendedName>
</protein>
<dbReference type="Proteomes" id="UP000036850">
    <property type="component" value="Unassembled WGS sequence"/>
</dbReference>
<organism evidence="4 5">
    <name type="scientific">Pseudoalteromonas rubra</name>
    <dbReference type="NCBI Taxonomy" id="43658"/>
    <lineage>
        <taxon>Bacteria</taxon>
        <taxon>Pseudomonadati</taxon>
        <taxon>Pseudomonadota</taxon>
        <taxon>Gammaproteobacteria</taxon>
        <taxon>Alteromonadales</taxon>
        <taxon>Pseudoalteromonadaceae</taxon>
        <taxon>Pseudoalteromonas</taxon>
    </lineage>
</organism>
<evidence type="ECO:0000313" key="5">
    <source>
        <dbReference type="Proteomes" id="UP000036850"/>
    </source>
</evidence>
<reference evidence="5" key="1">
    <citation type="submission" date="2015-07" db="EMBL/GenBank/DDBJ databases">
        <title>Draft genome sequence of a Pseudoalteromonas rubra strain, OCN096, isolated from Kaneohe Bay, Oahu, Hawaii.</title>
        <authorList>
            <person name="Beurmann S."/>
            <person name="Ushijima B."/>
            <person name="Belcaid M."/>
            <person name="Callahan S.M."/>
            <person name="Aeby G.S."/>
        </authorList>
    </citation>
    <scope>NUCLEOTIDE SEQUENCE [LARGE SCALE GENOMIC DNA]</scope>
    <source>
        <strain evidence="5">OCN096</strain>
    </source>
</reference>
<evidence type="ECO:0000256" key="2">
    <source>
        <dbReference type="SAM" id="Coils"/>
    </source>
</evidence>
<dbReference type="PROSITE" id="PS50005">
    <property type="entry name" value="TPR"/>
    <property type="match status" value="1"/>
</dbReference>
<feature type="signal peptide" evidence="3">
    <location>
        <begin position="1"/>
        <end position="20"/>
    </location>
</feature>
<dbReference type="InterPro" id="IPR011990">
    <property type="entry name" value="TPR-like_helical_dom_sf"/>
</dbReference>
<feature type="repeat" description="TPR" evidence="1">
    <location>
        <begin position="198"/>
        <end position="231"/>
    </location>
</feature>
<dbReference type="Gene3D" id="1.25.40.10">
    <property type="entry name" value="Tetratricopeptide repeat domain"/>
    <property type="match status" value="2"/>
</dbReference>
<comment type="caution">
    <text evidence="4">The sequence shown here is derived from an EMBL/GenBank/DDBJ whole genome shotgun (WGS) entry which is preliminary data.</text>
</comment>
<dbReference type="PATRIC" id="fig|43658.6.peg.1447"/>
<keyword evidence="2" id="KW-0175">Coiled coil</keyword>
<dbReference type="Pfam" id="PF13428">
    <property type="entry name" value="TPR_14"/>
    <property type="match status" value="1"/>
</dbReference>
<dbReference type="InterPro" id="IPR019734">
    <property type="entry name" value="TPR_rpt"/>
</dbReference>
<proteinExistence type="predicted"/>
<sequence length="329" mass="37097">MKSKLLIPLTLLVYCNITTASVELGQAEFDKGNLRLAQSILSQQQTSDYQKSLLLARIALRSDQDETALQHLEAAIEQHPNNPELYFAHAEVVAKIAEQASIFSVSGYIKKLKASFIKAVELAPDNSEYRSTLIKFYINAPSMFGGDKQAALTHIQALEKVSPFDAFLTRLHLAAKSDEPEEFARLIKIGQQNFSADPRFFYTLGQIYLDQEEPEMALSQFRNAINMQAKNLKQEKARYQSMVLIGALSQQLERNYDEGQSALQQYLNEAAHHYDLPDKNQVKFRLASIAMAQKKTTLAQQLLNEVITETLSEKLKKKARSALKKLARA</sequence>
<keyword evidence="3" id="KW-0732">Signal</keyword>
<evidence type="ECO:0000313" key="4">
    <source>
        <dbReference type="EMBL" id="KNC66990.1"/>
    </source>
</evidence>
<dbReference type="SUPFAM" id="SSF48452">
    <property type="entry name" value="TPR-like"/>
    <property type="match status" value="2"/>
</dbReference>
<name>A0A0L0ERI8_9GAMM</name>